<comment type="caution">
    <text evidence="2">The sequence shown here is derived from an EMBL/GenBank/DDBJ whole genome shotgun (WGS) entry which is preliminary data.</text>
</comment>
<proteinExistence type="predicted"/>
<reference evidence="2" key="1">
    <citation type="journal article" date="2020" name="BMC Genomics">
        <title>Correction to: Identification and distribution of gene clusters required for synthesis of sphingolipid metabolism inhibitors in diverse species of the filamentous fungus Fusarium.</title>
        <authorList>
            <person name="Kim H.S."/>
            <person name="Lohmar J.M."/>
            <person name="Busman M."/>
            <person name="Brown D.W."/>
            <person name="Naumann T.A."/>
            <person name="Divon H.H."/>
            <person name="Lysoe E."/>
            <person name="Uhlig S."/>
            <person name="Proctor R.H."/>
        </authorList>
    </citation>
    <scope>NUCLEOTIDE SEQUENCE</scope>
    <source>
        <strain evidence="2">NRRL 20472</strain>
    </source>
</reference>
<feature type="compositionally biased region" description="Basic and acidic residues" evidence="1">
    <location>
        <begin position="171"/>
        <end position="189"/>
    </location>
</feature>
<keyword evidence="3" id="KW-1185">Reference proteome</keyword>
<dbReference type="Proteomes" id="UP000622797">
    <property type="component" value="Unassembled WGS sequence"/>
</dbReference>
<dbReference type="AlphaFoldDB" id="A0A8H4TUF8"/>
<evidence type="ECO:0000313" key="3">
    <source>
        <dbReference type="Proteomes" id="UP000622797"/>
    </source>
</evidence>
<accession>A0A8H4TUF8</accession>
<feature type="region of interest" description="Disordered" evidence="1">
    <location>
        <begin position="161"/>
        <end position="189"/>
    </location>
</feature>
<reference evidence="2" key="2">
    <citation type="submission" date="2020-05" db="EMBL/GenBank/DDBJ databases">
        <authorList>
            <person name="Kim H.-S."/>
            <person name="Proctor R.H."/>
            <person name="Brown D.W."/>
        </authorList>
    </citation>
    <scope>NUCLEOTIDE SEQUENCE</scope>
    <source>
        <strain evidence="2">NRRL 20472</strain>
    </source>
</reference>
<organism evidence="2 3">
    <name type="scientific">Fusarium sarcochroum</name>
    <dbReference type="NCBI Taxonomy" id="1208366"/>
    <lineage>
        <taxon>Eukaryota</taxon>
        <taxon>Fungi</taxon>
        <taxon>Dikarya</taxon>
        <taxon>Ascomycota</taxon>
        <taxon>Pezizomycotina</taxon>
        <taxon>Sordariomycetes</taxon>
        <taxon>Hypocreomycetidae</taxon>
        <taxon>Hypocreales</taxon>
        <taxon>Nectriaceae</taxon>
        <taxon>Fusarium</taxon>
        <taxon>Fusarium lateritium species complex</taxon>
    </lineage>
</organism>
<name>A0A8H4TUF8_9HYPO</name>
<protein>
    <submittedName>
        <fullName evidence="2">Uncharacterized protein</fullName>
    </submittedName>
</protein>
<evidence type="ECO:0000256" key="1">
    <source>
        <dbReference type="SAM" id="MobiDB-lite"/>
    </source>
</evidence>
<dbReference type="EMBL" id="JABEXW010000423">
    <property type="protein sequence ID" value="KAF4964178.1"/>
    <property type="molecule type" value="Genomic_DNA"/>
</dbReference>
<evidence type="ECO:0000313" key="2">
    <source>
        <dbReference type="EMBL" id="KAF4964178.1"/>
    </source>
</evidence>
<sequence length="189" mass="21533">MNAETTKIFRQLQEKAIQHKIKNKPLHEWKEAAAKSKVALDCDPFVNPAAAVAVSNDHISKQLKRIADFNEVNNELSETNNSISNKRMKKSDAAVMEQKTLMESLIKAQMETNELFETSNSISNKRIERSDTVAKEQKTLLEALIEGQKELNGHLKELNQRMKENTGAIRNRTEMRTSSDDQVEPKIEQ</sequence>
<gene>
    <name evidence="2" type="ORF">FSARC_7875</name>
</gene>